<evidence type="ECO:0000313" key="3">
    <source>
        <dbReference type="Proteomes" id="UP000245207"/>
    </source>
</evidence>
<feature type="compositionally biased region" description="Polar residues" evidence="1">
    <location>
        <begin position="559"/>
        <end position="578"/>
    </location>
</feature>
<keyword evidence="3" id="KW-1185">Reference proteome</keyword>
<comment type="caution">
    <text evidence="2">The sequence shown here is derived from an EMBL/GenBank/DDBJ whole genome shotgun (WGS) entry which is preliminary data.</text>
</comment>
<name>A0A2U1NQQ8_ARTAN</name>
<dbReference type="PANTHER" id="PTHR31286">
    <property type="entry name" value="GLYCINE-RICH CELL WALL STRUCTURAL PROTEIN 1.8-LIKE"/>
    <property type="match status" value="1"/>
</dbReference>
<reference evidence="2 3" key="1">
    <citation type="journal article" date="2018" name="Mol. Plant">
        <title>The genome of Artemisia annua provides insight into the evolution of Asteraceae family and artemisinin biosynthesis.</title>
        <authorList>
            <person name="Shen Q."/>
            <person name="Zhang L."/>
            <person name="Liao Z."/>
            <person name="Wang S."/>
            <person name="Yan T."/>
            <person name="Shi P."/>
            <person name="Liu M."/>
            <person name="Fu X."/>
            <person name="Pan Q."/>
            <person name="Wang Y."/>
            <person name="Lv Z."/>
            <person name="Lu X."/>
            <person name="Zhang F."/>
            <person name="Jiang W."/>
            <person name="Ma Y."/>
            <person name="Chen M."/>
            <person name="Hao X."/>
            <person name="Li L."/>
            <person name="Tang Y."/>
            <person name="Lv G."/>
            <person name="Zhou Y."/>
            <person name="Sun X."/>
            <person name="Brodelius P.E."/>
            <person name="Rose J.K.C."/>
            <person name="Tang K."/>
        </authorList>
    </citation>
    <scope>NUCLEOTIDE SEQUENCE [LARGE SCALE GENOMIC DNA]</scope>
    <source>
        <strain evidence="3">cv. Huhao1</strain>
        <tissue evidence="2">Leaf</tissue>
    </source>
</reference>
<evidence type="ECO:0000313" key="2">
    <source>
        <dbReference type="EMBL" id="PWA75843.1"/>
    </source>
</evidence>
<dbReference type="PANTHER" id="PTHR31286:SF180">
    <property type="entry name" value="OS10G0362600 PROTEIN"/>
    <property type="match status" value="1"/>
</dbReference>
<feature type="region of interest" description="Disordered" evidence="1">
    <location>
        <begin position="34"/>
        <end position="104"/>
    </location>
</feature>
<gene>
    <name evidence="2" type="ORF">CTI12_AA240690</name>
</gene>
<dbReference type="EMBL" id="PKPP01002346">
    <property type="protein sequence ID" value="PWA75843.1"/>
    <property type="molecule type" value="Genomic_DNA"/>
</dbReference>
<feature type="compositionally biased region" description="Basic and acidic residues" evidence="1">
    <location>
        <begin position="519"/>
        <end position="530"/>
    </location>
</feature>
<feature type="region of interest" description="Disordered" evidence="1">
    <location>
        <begin position="153"/>
        <end position="173"/>
    </location>
</feature>
<protein>
    <recommendedName>
        <fullName evidence="4">DUF4283 domain-containing protein</fullName>
    </recommendedName>
</protein>
<dbReference type="STRING" id="35608.A0A2U1NQQ8"/>
<feature type="compositionally biased region" description="Polar residues" evidence="1">
    <location>
        <begin position="631"/>
        <end position="649"/>
    </location>
</feature>
<feature type="region of interest" description="Disordered" evidence="1">
    <location>
        <begin position="513"/>
        <end position="675"/>
    </location>
</feature>
<dbReference type="Proteomes" id="UP000245207">
    <property type="component" value="Unassembled WGS sequence"/>
</dbReference>
<feature type="compositionally biased region" description="Polar residues" evidence="1">
    <location>
        <begin position="587"/>
        <end position="599"/>
    </location>
</feature>
<feature type="compositionally biased region" description="Low complexity" evidence="1">
    <location>
        <begin position="665"/>
        <end position="675"/>
    </location>
</feature>
<dbReference type="AlphaFoldDB" id="A0A2U1NQQ8"/>
<evidence type="ECO:0000256" key="1">
    <source>
        <dbReference type="SAM" id="MobiDB-lite"/>
    </source>
</evidence>
<sequence length="724" mass="78168">MPIDNNKPPDPLIQDFCELTGMSSANISHTVLEAPTSKGREGKPRRHRHGIKIKVSTPGSASAGAGSILRNLHSSRLAGKSRKRTNSSPSDVRGGKRTTSGHMSDEISKVLCDLESGAINPNLKFALGSSSDNTPSIKRVDAHSNDGSFIKLPLDKNPLDSNQKVPVAKSSGLEPGYDLSSVGDLGNTSNGQASSRDGIAIAKTGNSVDMAGSHQGCEHTHMEGVVNMGAVSSSDVNGIASSNGVSDFEFGKSDKTKGILKKPIGSLFKVQFGMNTLNNPFVNKNVGTNGNAWKPNGSKGVGSYLLANQFTADVDRFAEKLKQGSEELALKMEFTPNAVSRMDNGNRRIQFSAEEVYKGGQSCSLQLYGYFIGTSMDYRVTEPSSIPIWDSVYIIPMELCNGNGIGKIMSGVGKPMIMDKMTRERCLKKAGKLDFARVLVEVNANEDLPSVLEIEYPPLGNRPARVGKLDVKYQWKPPLCTHCKTFGHSTLACKVRPRTIEEEAVKNASVNNKVGMDSKSNDKGKSKVDDGFVTVGRNNKPVVSANASNDGLHNRNHQSKNGQYSVTRGINNKQSTSNGGYGKGGNMRNSIGFTQTRTQPKVKGNSGGVRMAKHRGNVYGNNLGDKEKSGNKPSKSQYKPASRPQSLQELSKDPNFKPKVLFRGSSSKNSSESAINESIPLNNSYQALKDVDMEQCIVEKNVAEKDDFLNSVWPGLKEEVDILF</sequence>
<proteinExistence type="predicted"/>
<evidence type="ECO:0008006" key="4">
    <source>
        <dbReference type="Google" id="ProtNLM"/>
    </source>
</evidence>
<accession>A0A2U1NQQ8</accession>
<organism evidence="2 3">
    <name type="scientific">Artemisia annua</name>
    <name type="common">Sweet wormwood</name>
    <dbReference type="NCBI Taxonomy" id="35608"/>
    <lineage>
        <taxon>Eukaryota</taxon>
        <taxon>Viridiplantae</taxon>
        <taxon>Streptophyta</taxon>
        <taxon>Embryophyta</taxon>
        <taxon>Tracheophyta</taxon>
        <taxon>Spermatophyta</taxon>
        <taxon>Magnoliopsida</taxon>
        <taxon>eudicotyledons</taxon>
        <taxon>Gunneridae</taxon>
        <taxon>Pentapetalae</taxon>
        <taxon>asterids</taxon>
        <taxon>campanulids</taxon>
        <taxon>Asterales</taxon>
        <taxon>Asteraceae</taxon>
        <taxon>Asteroideae</taxon>
        <taxon>Anthemideae</taxon>
        <taxon>Artemisiinae</taxon>
        <taxon>Artemisia</taxon>
    </lineage>
</organism>
<feature type="compositionally biased region" description="Basic residues" evidence="1">
    <location>
        <begin position="43"/>
        <end position="52"/>
    </location>
</feature>
<dbReference type="InterPro" id="IPR040256">
    <property type="entry name" value="At4g02000-like"/>
</dbReference>